<dbReference type="Proteomes" id="UP001500984">
    <property type="component" value="Unassembled WGS sequence"/>
</dbReference>
<keyword evidence="2" id="KW-0472">Membrane</keyword>
<evidence type="ECO:0000256" key="2">
    <source>
        <dbReference type="SAM" id="Phobius"/>
    </source>
</evidence>
<keyword evidence="2" id="KW-1133">Transmembrane helix</keyword>
<name>A0ABP5HTI1_9MICO</name>
<feature type="region of interest" description="Disordered" evidence="1">
    <location>
        <begin position="21"/>
        <end position="42"/>
    </location>
</feature>
<gene>
    <name evidence="3" type="ORF">GCM10009823_00200</name>
</gene>
<reference evidence="4" key="1">
    <citation type="journal article" date="2019" name="Int. J. Syst. Evol. Microbiol.">
        <title>The Global Catalogue of Microorganisms (GCM) 10K type strain sequencing project: providing services to taxonomists for standard genome sequencing and annotation.</title>
        <authorList>
            <consortium name="The Broad Institute Genomics Platform"/>
            <consortium name="The Broad Institute Genome Sequencing Center for Infectious Disease"/>
            <person name="Wu L."/>
            <person name="Ma J."/>
        </authorList>
    </citation>
    <scope>NUCLEOTIDE SEQUENCE [LARGE SCALE GENOMIC DNA]</scope>
    <source>
        <strain evidence="4">JCM 15900</strain>
    </source>
</reference>
<feature type="compositionally biased region" description="Low complexity" evidence="1">
    <location>
        <begin position="22"/>
        <end position="40"/>
    </location>
</feature>
<dbReference type="EMBL" id="BAAAPZ010000001">
    <property type="protein sequence ID" value="GAA2086500.1"/>
    <property type="molecule type" value="Genomic_DNA"/>
</dbReference>
<evidence type="ECO:0000313" key="4">
    <source>
        <dbReference type="Proteomes" id="UP001500984"/>
    </source>
</evidence>
<accession>A0ABP5HTI1</accession>
<feature type="transmembrane region" description="Helical" evidence="2">
    <location>
        <begin position="46"/>
        <end position="70"/>
    </location>
</feature>
<keyword evidence="4" id="KW-1185">Reference proteome</keyword>
<evidence type="ECO:0000313" key="3">
    <source>
        <dbReference type="EMBL" id="GAA2086500.1"/>
    </source>
</evidence>
<keyword evidence="2" id="KW-0812">Transmembrane</keyword>
<comment type="caution">
    <text evidence="3">The sequence shown here is derived from an EMBL/GenBank/DDBJ whole genome shotgun (WGS) entry which is preliminary data.</text>
</comment>
<sequence length="131" mass="13551">MSAASVAHALTGMWASGPVTLAAQSPAPGESAPPGEGAYPDAELVTPGTIGFVVTFLLAVAVVLLARSLLRRQRAMRAREGVVRRHPIPVERETRRAQEHAAPAQTAGSAQTAEPAQSPEDDAAGTAAEHR</sequence>
<feature type="region of interest" description="Disordered" evidence="1">
    <location>
        <begin position="86"/>
        <end position="131"/>
    </location>
</feature>
<evidence type="ECO:0000256" key="1">
    <source>
        <dbReference type="SAM" id="MobiDB-lite"/>
    </source>
</evidence>
<feature type="compositionally biased region" description="Polar residues" evidence="1">
    <location>
        <begin position="106"/>
        <end position="115"/>
    </location>
</feature>
<feature type="compositionally biased region" description="Basic and acidic residues" evidence="1">
    <location>
        <begin position="86"/>
        <end position="99"/>
    </location>
</feature>
<organism evidence="3 4">
    <name type="scientific">Brevibacterium salitolerans</name>
    <dbReference type="NCBI Taxonomy" id="1403566"/>
    <lineage>
        <taxon>Bacteria</taxon>
        <taxon>Bacillati</taxon>
        <taxon>Actinomycetota</taxon>
        <taxon>Actinomycetes</taxon>
        <taxon>Micrococcales</taxon>
        <taxon>Brevibacteriaceae</taxon>
        <taxon>Brevibacterium</taxon>
    </lineage>
</organism>
<proteinExistence type="predicted"/>
<dbReference type="RefSeq" id="WP_344334258.1">
    <property type="nucleotide sequence ID" value="NZ_BAAAPZ010000001.1"/>
</dbReference>
<protein>
    <submittedName>
        <fullName evidence="3">Uncharacterized protein</fullName>
    </submittedName>
</protein>